<evidence type="ECO:0000313" key="3">
    <source>
        <dbReference type="Proteomes" id="UP001157418"/>
    </source>
</evidence>
<reference evidence="2 3" key="1">
    <citation type="submission" date="2022-01" db="EMBL/GenBank/DDBJ databases">
        <authorList>
            <person name="Xiong W."/>
            <person name="Schranz E."/>
        </authorList>
    </citation>
    <scope>NUCLEOTIDE SEQUENCE [LARGE SCALE GENOMIC DNA]</scope>
</reference>
<protein>
    <recommendedName>
        <fullName evidence="4">RRM domain-containing protein</fullName>
    </recommendedName>
</protein>
<evidence type="ECO:0000256" key="1">
    <source>
        <dbReference type="SAM" id="MobiDB-lite"/>
    </source>
</evidence>
<feature type="compositionally biased region" description="Acidic residues" evidence="1">
    <location>
        <begin position="161"/>
        <end position="179"/>
    </location>
</feature>
<accession>A0AAU9NWW7</accession>
<evidence type="ECO:0000313" key="2">
    <source>
        <dbReference type="EMBL" id="CAH1442492.1"/>
    </source>
</evidence>
<evidence type="ECO:0008006" key="4">
    <source>
        <dbReference type="Google" id="ProtNLM"/>
    </source>
</evidence>
<feature type="region of interest" description="Disordered" evidence="1">
    <location>
        <begin position="155"/>
        <end position="217"/>
    </location>
</feature>
<name>A0AAU9NWW7_9ASTR</name>
<dbReference type="EMBL" id="CAKMRJ010005412">
    <property type="protein sequence ID" value="CAH1442492.1"/>
    <property type="molecule type" value="Genomic_DNA"/>
</dbReference>
<proteinExistence type="predicted"/>
<feature type="compositionally biased region" description="Basic and acidic residues" evidence="1">
    <location>
        <begin position="180"/>
        <end position="202"/>
    </location>
</feature>
<sequence>MERGRSRRVTGSLEDPGWTKVIRRKKISNQGWIGDHSRDVGGAATTFFVANIPENWNAARLWKVFQRFIKVENEERLEREMNEIQLGGKKLIANVSKFKRRKWLAVRISKELDQLNPFFSIPILYRWPEALDHMLMWFPGLSFYVRIQEDGDEWRPPGCDQEYEKDSEDDSDYYDDCLSDDERNGLTGENKDHRDDNEKGEDGFQSSVIRDQMEVSPVNDLGKEEEEFNARDASLPEVAFSLENEVCDEDMGSTEVNGNTDGLSNLGQVGQTGLIVEKVFGASHISDPFENMMEEFSGPGSHHNFNTIPYLNKIMETYVLGISKSEHSNSIREDALKRSKSIPNKAFHQ</sequence>
<dbReference type="AlphaFoldDB" id="A0AAU9NWW7"/>
<keyword evidence="3" id="KW-1185">Reference proteome</keyword>
<organism evidence="2 3">
    <name type="scientific">Lactuca virosa</name>
    <dbReference type="NCBI Taxonomy" id="75947"/>
    <lineage>
        <taxon>Eukaryota</taxon>
        <taxon>Viridiplantae</taxon>
        <taxon>Streptophyta</taxon>
        <taxon>Embryophyta</taxon>
        <taxon>Tracheophyta</taxon>
        <taxon>Spermatophyta</taxon>
        <taxon>Magnoliopsida</taxon>
        <taxon>eudicotyledons</taxon>
        <taxon>Gunneridae</taxon>
        <taxon>Pentapetalae</taxon>
        <taxon>asterids</taxon>
        <taxon>campanulids</taxon>
        <taxon>Asterales</taxon>
        <taxon>Asteraceae</taxon>
        <taxon>Cichorioideae</taxon>
        <taxon>Cichorieae</taxon>
        <taxon>Lactucinae</taxon>
        <taxon>Lactuca</taxon>
    </lineage>
</organism>
<dbReference type="Proteomes" id="UP001157418">
    <property type="component" value="Unassembled WGS sequence"/>
</dbReference>
<feature type="region of interest" description="Disordered" evidence="1">
    <location>
        <begin position="330"/>
        <end position="349"/>
    </location>
</feature>
<gene>
    <name evidence="2" type="ORF">LVIROSA_LOCUS28474</name>
</gene>
<comment type="caution">
    <text evidence="2">The sequence shown here is derived from an EMBL/GenBank/DDBJ whole genome shotgun (WGS) entry which is preliminary data.</text>
</comment>